<evidence type="ECO:0000256" key="7">
    <source>
        <dbReference type="ARBA" id="ARBA00023295"/>
    </source>
</evidence>
<dbReference type="InterPro" id="IPR006710">
    <property type="entry name" value="Glyco_hydro_43"/>
</dbReference>
<gene>
    <name evidence="10" type="ORF">F0U60_40710</name>
</gene>
<dbReference type="RefSeq" id="WP_395808010.1">
    <property type="nucleotide sequence ID" value="NZ_CP043494.1"/>
</dbReference>
<keyword evidence="11" id="KW-1185">Reference proteome</keyword>
<evidence type="ECO:0000256" key="6">
    <source>
        <dbReference type="ARBA" id="ARBA00023277"/>
    </source>
</evidence>
<feature type="domain" description="Beta/gamma crystallin 'Greek key'" evidence="9">
    <location>
        <begin position="572"/>
        <end position="655"/>
    </location>
</feature>
<keyword evidence="7" id="KW-0326">Glycosidase</keyword>
<dbReference type="EMBL" id="CP043494">
    <property type="protein sequence ID" value="WNG49743.1"/>
    <property type="molecule type" value="Genomic_DNA"/>
</dbReference>
<dbReference type="Gene3D" id="2.60.20.10">
    <property type="entry name" value="Crystallins"/>
    <property type="match status" value="1"/>
</dbReference>
<feature type="region of interest" description="Disordered" evidence="8">
    <location>
        <begin position="73"/>
        <end position="110"/>
    </location>
</feature>
<comment type="similarity">
    <text evidence="2">Belongs to the glycosyl hydrolase 43 family.</text>
</comment>
<feature type="compositionally biased region" description="Basic and acidic residues" evidence="8">
    <location>
        <begin position="27"/>
        <end position="40"/>
    </location>
</feature>
<feature type="region of interest" description="Disordered" evidence="8">
    <location>
        <begin position="23"/>
        <end position="42"/>
    </location>
</feature>
<evidence type="ECO:0000256" key="8">
    <source>
        <dbReference type="SAM" id="MobiDB-lite"/>
    </source>
</evidence>
<dbReference type="InterPro" id="IPR010496">
    <property type="entry name" value="AL/BT2_dom"/>
</dbReference>
<keyword evidence="6" id="KW-0119">Carbohydrate metabolism</keyword>
<sequence length="657" mass="70219">MKLTLDDGRAVGCEDTGSVTVQPQALKRREEESCEARESSHPGPVWRRPWLSRLALAPLLLTATVHCGAGTMSHQNTGGGAEGSPVQAPGTGGADVGPEGVGGAPLASECSPGTTGNPFVSGWYADPDIKFYNGVYWVYPTYSAPYDEQTYLDAFSSPDLIHWTKHSKVLDKANVSWATRAIWAPSPIFRNNTYYLYFGANDIQSNGQLGGIGVAKSNNPGGPYVDAIGRPLISTFINGAQPIDQNVFIDDDGQAYLYYGGWGHCNVVKLNNDMISLDSSSFKEITPSGYVEGALMFKRNGKYYLMWSEGGWTGPDYRVSYGMANSPLGPFPKAGTILSQNAAIATGSGHNSVVNVPGTDDWYIFYHRRPLGETDGNHRVLAYDRMYFNSDGTIKPVEMSSQDNFCDNNALGWTTYGATWTVSNGRYVTQRSPDAKALLNTNFSALTYEADVTPGPTGDAGLVFRVSNPGAGLDAYKGYYAGIAAGSDRVILGKANAGTWTELASAAVAIDPNVTYHLVVVANGDRISVYLNHSTVPSVTAIDTTFASGALGLRAHESAAAFDNVKASKPPGAIFYADGGYGGLGISLTAGSYTLAQLNAAGIPNDWMSSLRVPAGWTVQVYQDDNFTGTMWTFTADTPLIPQDANDKMSSVKIFAQ</sequence>
<dbReference type="Gene3D" id="2.115.10.20">
    <property type="entry name" value="Glycosyl hydrolase domain, family 43"/>
    <property type="match status" value="1"/>
</dbReference>
<dbReference type="Gene3D" id="2.60.120.560">
    <property type="entry name" value="Exo-inulinase, domain 1"/>
    <property type="match status" value="1"/>
</dbReference>
<dbReference type="PANTHER" id="PTHR43772">
    <property type="entry name" value="ENDO-1,4-BETA-XYLANASE"/>
    <property type="match status" value="1"/>
</dbReference>
<evidence type="ECO:0000313" key="10">
    <source>
        <dbReference type="EMBL" id="WNG49743.1"/>
    </source>
</evidence>
<evidence type="ECO:0000256" key="3">
    <source>
        <dbReference type="ARBA" id="ARBA00022651"/>
    </source>
</evidence>
<organism evidence="10 11">
    <name type="scientific">Archangium minus</name>
    <dbReference type="NCBI Taxonomy" id="83450"/>
    <lineage>
        <taxon>Bacteria</taxon>
        <taxon>Pseudomonadati</taxon>
        <taxon>Myxococcota</taxon>
        <taxon>Myxococcia</taxon>
        <taxon>Myxococcales</taxon>
        <taxon>Cystobacterineae</taxon>
        <taxon>Archangiaceae</taxon>
        <taxon>Archangium</taxon>
    </lineage>
</organism>
<dbReference type="SUPFAM" id="SSF75005">
    <property type="entry name" value="Arabinanase/levansucrase/invertase"/>
    <property type="match status" value="1"/>
</dbReference>
<dbReference type="CDD" id="cd18827">
    <property type="entry name" value="GH43_XlnD-like"/>
    <property type="match status" value="1"/>
</dbReference>
<dbReference type="Pfam" id="PF06439">
    <property type="entry name" value="3keto-disac_hyd"/>
    <property type="match status" value="1"/>
</dbReference>
<proteinExistence type="inferred from homology"/>
<keyword evidence="5" id="KW-0378">Hydrolase</keyword>
<dbReference type="InterPro" id="IPR023296">
    <property type="entry name" value="Glyco_hydro_beta-prop_sf"/>
</dbReference>
<keyword evidence="3" id="KW-0858">Xylan degradation</keyword>
<accession>A0ABY9X311</accession>
<name>A0ABY9X311_9BACT</name>
<dbReference type="InterPro" id="IPR001064">
    <property type="entry name" value="Beta/gamma_crystallin"/>
</dbReference>
<dbReference type="InterPro" id="IPR011024">
    <property type="entry name" value="G_crystallin-like"/>
</dbReference>
<dbReference type="Proteomes" id="UP001611383">
    <property type="component" value="Chromosome"/>
</dbReference>
<dbReference type="InterPro" id="IPR013320">
    <property type="entry name" value="ConA-like_dom_sf"/>
</dbReference>
<dbReference type="SUPFAM" id="SSF49899">
    <property type="entry name" value="Concanavalin A-like lectins/glucanases"/>
    <property type="match status" value="1"/>
</dbReference>
<protein>
    <submittedName>
        <fullName evidence="10">Family 43 glycosylhydrolase</fullName>
    </submittedName>
</protein>
<reference evidence="10 11" key="1">
    <citation type="submission" date="2019-08" db="EMBL/GenBank/DDBJ databases">
        <title>Archangium and Cystobacter genomes.</title>
        <authorList>
            <person name="Chen I.-C.K."/>
            <person name="Wielgoss S."/>
        </authorList>
    </citation>
    <scope>NUCLEOTIDE SEQUENCE [LARGE SCALE GENOMIC DNA]</scope>
    <source>
        <strain evidence="10 11">Cbm 6</strain>
    </source>
</reference>
<dbReference type="SUPFAM" id="SSF49695">
    <property type="entry name" value="gamma-Crystallin-like"/>
    <property type="match status" value="1"/>
</dbReference>
<dbReference type="SMART" id="SM00247">
    <property type="entry name" value="XTALbg"/>
    <property type="match status" value="1"/>
</dbReference>
<feature type="compositionally biased region" description="Gly residues" evidence="8">
    <location>
        <begin position="90"/>
        <end position="103"/>
    </location>
</feature>
<keyword evidence="3" id="KW-0624">Polysaccharide degradation</keyword>
<comment type="similarity">
    <text evidence="1">Belongs to the beta/gamma-crystallin family.</text>
</comment>
<evidence type="ECO:0000256" key="4">
    <source>
        <dbReference type="ARBA" id="ARBA00022737"/>
    </source>
</evidence>
<dbReference type="InterPro" id="IPR052176">
    <property type="entry name" value="Glycosyl_Hydrlase_43_Enz"/>
</dbReference>
<keyword evidence="4" id="KW-0677">Repeat</keyword>
<evidence type="ECO:0000259" key="9">
    <source>
        <dbReference type="SMART" id="SM00247"/>
    </source>
</evidence>
<evidence type="ECO:0000256" key="2">
    <source>
        <dbReference type="ARBA" id="ARBA00009865"/>
    </source>
</evidence>
<evidence type="ECO:0000313" key="11">
    <source>
        <dbReference type="Proteomes" id="UP001611383"/>
    </source>
</evidence>
<evidence type="ECO:0000256" key="5">
    <source>
        <dbReference type="ARBA" id="ARBA00022801"/>
    </source>
</evidence>
<dbReference type="PANTHER" id="PTHR43772:SF2">
    <property type="entry name" value="PUTATIVE (AFU_ORTHOLOGUE AFUA_2G04480)-RELATED"/>
    <property type="match status" value="1"/>
</dbReference>
<dbReference type="Pfam" id="PF04616">
    <property type="entry name" value="Glyco_hydro_43"/>
    <property type="match status" value="1"/>
</dbReference>
<evidence type="ECO:0000256" key="1">
    <source>
        <dbReference type="ARBA" id="ARBA00009646"/>
    </source>
</evidence>